<name>A0ABM0X4V3_CAMSA</name>
<dbReference type="Proteomes" id="UP000694864">
    <property type="component" value="Chromosome 17"/>
</dbReference>
<keyword evidence="1" id="KW-0862">Zinc</keyword>
<gene>
    <name evidence="5" type="primary">LOC104759500</name>
</gene>
<feature type="compositionally biased region" description="Low complexity" evidence="2">
    <location>
        <begin position="314"/>
        <end position="331"/>
    </location>
</feature>
<evidence type="ECO:0000259" key="3">
    <source>
        <dbReference type="PROSITE" id="PS50158"/>
    </source>
</evidence>
<accession>A0ABM0X4V3</accession>
<reference evidence="4" key="1">
    <citation type="journal article" date="2014" name="Nat. Commun.">
        <title>The emerging biofuel crop Camelina sativa retains a highly undifferentiated hexaploid genome structure.</title>
        <authorList>
            <person name="Kagale S."/>
            <person name="Koh C."/>
            <person name="Nixon J."/>
            <person name="Bollina V."/>
            <person name="Clarke W.E."/>
            <person name="Tuteja R."/>
            <person name="Spillane C."/>
            <person name="Robinson S.J."/>
            <person name="Links M.G."/>
            <person name="Clarke C."/>
            <person name="Higgins E.E."/>
            <person name="Huebert T."/>
            <person name="Sharpe A.G."/>
            <person name="Parkin I.A."/>
        </authorList>
    </citation>
    <scope>NUCLEOTIDE SEQUENCE [LARGE SCALE GENOMIC DNA]</scope>
    <source>
        <strain evidence="4">cv. DH55</strain>
    </source>
</reference>
<keyword evidence="1" id="KW-0479">Metal-binding</keyword>
<keyword evidence="1" id="KW-0863">Zinc-finger</keyword>
<feature type="region of interest" description="Disordered" evidence="2">
    <location>
        <begin position="237"/>
        <end position="262"/>
    </location>
</feature>
<sequence>MASDTSSTSVESSPVFNISEPAKTLISLNMANITKLTPNNFITWRLQVQSLLEAHDLHVFITNEDNTPAATITTATAENQPNPHLAAWKRQDKLLFSAVLGSLSLSVQPIVARTTTTRDLWQTLSSTYGKSSRGHIRQIKDQLKDVSKGNNSIHDYMRDIINKSDKLALLDAPLPHEDLLDYITSGLGEEYRAVVEMVQGHDTPISIPELHEKLINRENALKVSGKTEFSAPVTANATQFSSRQSNSSLRGGYNPSRGGFRPSRPYLGKCQICGVQGHGARRCPQYSAPSSTPSFSPHYSAPYRFPAPWAAPHLPLPTPQWQQQPQAHHTTSSPHPDLSPWLLDSAASHHIASDLSNLSLHAPYTGGENVMVGNGSNLPITHSGFISLPSYSRNLKLNNVLCVPAMKKNLISANKLCQNNNVMIQLCPFTFQA</sequence>
<evidence type="ECO:0000313" key="5">
    <source>
        <dbReference type="RefSeq" id="XP_010480716.1"/>
    </source>
</evidence>
<dbReference type="InterPro" id="IPR054722">
    <property type="entry name" value="PolX-like_BBD"/>
</dbReference>
<feature type="region of interest" description="Disordered" evidence="2">
    <location>
        <begin position="314"/>
        <end position="339"/>
    </location>
</feature>
<dbReference type="PROSITE" id="PS50158">
    <property type="entry name" value="ZF_CCHC"/>
    <property type="match status" value="1"/>
</dbReference>
<organism evidence="4 5">
    <name type="scientific">Camelina sativa</name>
    <name type="common">False flax</name>
    <name type="synonym">Myagrum sativum</name>
    <dbReference type="NCBI Taxonomy" id="90675"/>
    <lineage>
        <taxon>Eukaryota</taxon>
        <taxon>Viridiplantae</taxon>
        <taxon>Streptophyta</taxon>
        <taxon>Embryophyta</taxon>
        <taxon>Tracheophyta</taxon>
        <taxon>Spermatophyta</taxon>
        <taxon>Magnoliopsida</taxon>
        <taxon>eudicotyledons</taxon>
        <taxon>Gunneridae</taxon>
        <taxon>Pentapetalae</taxon>
        <taxon>rosids</taxon>
        <taxon>malvids</taxon>
        <taxon>Brassicales</taxon>
        <taxon>Brassicaceae</taxon>
        <taxon>Camelineae</taxon>
        <taxon>Camelina</taxon>
    </lineage>
</organism>
<dbReference type="Pfam" id="PF14223">
    <property type="entry name" value="Retrotran_gag_2"/>
    <property type="match status" value="1"/>
</dbReference>
<dbReference type="Pfam" id="PF22936">
    <property type="entry name" value="Pol_BBD"/>
    <property type="match status" value="1"/>
</dbReference>
<dbReference type="PANTHER" id="PTHR47481:SF22">
    <property type="entry name" value="RETROTRANSPOSON GAG DOMAIN-CONTAINING PROTEIN"/>
    <property type="match status" value="1"/>
</dbReference>
<proteinExistence type="predicted"/>
<feature type="compositionally biased region" description="Polar residues" evidence="2">
    <location>
        <begin position="237"/>
        <end position="249"/>
    </location>
</feature>
<protein>
    <submittedName>
        <fullName evidence="5">Uncharacterized protein LOC104759500</fullName>
    </submittedName>
</protein>
<dbReference type="GeneID" id="104759500"/>
<keyword evidence="4" id="KW-1185">Reference proteome</keyword>
<reference evidence="5" key="2">
    <citation type="submission" date="2025-08" db="UniProtKB">
        <authorList>
            <consortium name="RefSeq"/>
        </authorList>
    </citation>
    <scope>IDENTIFICATION</scope>
    <source>
        <tissue evidence="5">Leaf</tissue>
    </source>
</reference>
<dbReference type="InterPro" id="IPR001878">
    <property type="entry name" value="Znf_CCHC"/>
</dbReference>
<evidence type="ECO:0000256" key="2">
    <source>
        <dbReference type="SAM" id="MobiDB-lite"/>
    </source>
</evidence>
<evidence type="ECO:0000256" key="1">
    <source>
        <dbReference type="PROSITE-ProRule" id="PRU00047"/>
    </source>
</evidence>
<dbReference type="RefSeq" id="XP_010480716.1">
    <property type="nucleotide sequence ID" value="XM_010482414.1"/>
</dbReference>
<feature type="domain" description="CCHC-type" evidence="3">
    <location>
        <begin position="269"/>
        <end position="285"/>
    </location>
</feature>
<evidence type="ECO:0000313" key="4">
    <source>
        <dbReference type="Proteomes" id="UP000694864"/>
    </source>
</evidence>
<dbReference type="PANTHER" id="PTHR47481">
    <property type="match status" value="1"/>
</dbReference>